<evidence type="ECO:0000313" key="2">
    <source>
        <dbReference type="Proteomes" id="UP000789525"/>
    </source>
</evidence>
<gene>
    <name evidence="1" type="ORF">ACOLOM_LOCUS10758</name>
</gene>
<dbReference type="Proteomes" id="UP000789525">
    <property type="component" value="Unassembled WGS sequence"/>
</dbReference>
<dbReference type="EMBL" id="CAJVPT010035906">
    <property type="protein sequence ID" value="CAG8712832.1"/>
    <property type="molecule type" value="Genomic_DNA"/>
</dbReference>
<accession>A0ACA9PKP2</accession>
<organism evidence="1 2">
    <name type="scientific">Acaulospora colombiana</name>
    <dbReference type="NCBI Taxonomy" id="27376"/>
    <lineage>
        <taxon>Eukaryota</taxon>
        <taxon>Fungi</taxon>
        <taxon>Fungi incertae sedis</taxon>
        <taxon>Mucoromycota</taxon>
        <taxon>Glomeromycotina</taxon>
        <taxon>Glomeromycetes</taxon>
        <taxon>Diversisporales</taxon>
        <taxon>Acaulosporaceae</taxon>
        <taxon>Acaulospora</taxon>
    </lineage>
</organism>
<comment type="caution">
    <text evidence="1">The sequence shown here is derived from an EMBL/GenBank/DDBJ whole genome shotgun (WGS) entry which is preliminary data.</text>
</comment>
<proteinExistence type="predicted"/>
<keyword evidence="2" id="KW-1185">Reference proteome</keyword>
<protein>
    <submittedName>
        <fullName evidence="1">7364_t:CDS:1</fullName>
    </submittedName>
</protein>
<evidence type="ECO:0000313" key="1">
    <source>
        <dbReference type="EMBL" id="CAG8712832.1"/>
    </source>
</evidence>
<reference evidence="1" key="1">
    <citation type="submission" date="2021-06" db="EMBL/GenBank/DDBJ databases">
        <authorList>
            <person name="Kallberg Y."/>
            <person name="Tangrot J."/>
            <person name="Rosling A."/>
        </authorList>
    </citation>
    <scope>NUCLEOTIDE SEQUENCE</scope>
    <source>
        <strain evidence="1">CL356</strain>
    </source>
</reference>
<feature type="non-terminal residue" evidence="1">
    <location>
        <position position="1"/>
    </location>
</feature>
<sequence>GKGKPPVMLDDDSEAEESILAQGISRRASYDSEPTMRPKSHPDRKPRGTTALSKRKRVDDSEDEEIRNDASEENEALSHENQSQFTAPEDDSEDDWSFSFGLEAGVAPKDRGSHAVQPVKKRPKVSNSKNITEMDIIELSD</sequence>
<name>A0ACA9PKP2_9GLOM</name>